<keyword evidence="4" id="KW-1185">Reference proteome</keyword>
<reference evidence="3" key="1">
    <citation type="submission" date="2023-07" db="EMBL/GenBank/DDBJ databases">
        <title>draft genome sequence of fig (Ficus carica).</title>
        <authorList>
            <person name="Takahashi T."/>
            <person name="Nishimura K."/>
        </authorList>
    </citation>
    <scope>NUCLEOTIDE SEQUENCE</scope>
</reference>
<dbReference type="PANTHER" id="PTHR11017:SF574">
    <property type="entry name" value="ADP-RIBOSYL CYCLASE_CYCLIC ADP-RIBOSE HYDROLASE"/>
    <property type="match status" value="1"/>
</dbReference>
<name>A0AA88E593_FICCA</name>
<evidence type="ECO:0000313" key="4">
    <source>
        <dbReference type="Proteomes" id="UP001187192"/>
    </source>
</evidence>
<comment type="caution">
    <text evidence="3">The sequence shown here is derived from an EMBL/GenBank/DDBJ whole genome shotgun (WGS) entry which is preliminary data.</text>
</comment>
<dbReference type="AlphaFoldDB" id="A0AA88E593"/>
<proteinExistence type="predicted"/>
<gene>
    <name evidence="3" type="ORF">TIFTF001_035263</name>
</gene>
<keyword evidence="2" id="KW-0732">Signal</keyword>
<feature type="chain" id="PRO_5041685741" evidence="2">
    <location>
        <begin position="22"/>
        <end position="345"/>
    </location>
</feature>
<dbReference type="EMBL" id="BTGU01000299">
    <property type="protein sequence ID" value="GMN66196.1"/>
    <property type="molecule type" value="Genomic_DNA"/>
</dbReference>
<evidence type="ECO:0000313" key="3">
    <source>
        <dbReference type="EMBL" id="GMN66196.1"/>
    </source>
</evidence>
<feature type="region of interest" description="Disordered" evidence="1">
    <location>
        <begin position="263"/>
        <end position="313"/>
    </location>
</feature>
<sequence>MTLKENVFAIALFDCLLLTSAYVLLEGRSDSTLVEAVVQDVDGKLNCLSSFYDFKGLVGIGRQLGKVESLLNISSLEVRIVGINWGIVSIDGKIILDLDLFHRLASHFEAGFFFLENTKEEIKRNGLRYLQKASFSGILGKESSTLEFAKNRLLRTKSHVVINDVDEGSENVITTRSDAQVLNSIAAHGVNSSNFQELHKIVCSKDSQGSASLDDYALLPRKVVECSRVLPSAVKDLGTRLGSKTKKACASVGSRVWRPFRKGKKGRQQLEAAAEGVGFDDSNNAELDDDLTESSEMAGSGEKGDSGGGINLKTLSNISDVEHHTNREMSPSIRSHVVGPISISE</sequence>
<dbReference type="PANTHER" id="PTHR11017">
    <property type="entry name" value="LEUCINE-RICH REPEAT-CONTAINING PROTEIN"/>
    <property type="match status" value="1"/>
</dbReference>
<protein>
    <submittedName>
        <fullName evidence="3">Uncharacterized protein</fullName>
    </submittedName>
</protein>
<dbReference type="InterPro" id="IPR044974">
    <property type="entry name" value="Disease_R_plants"/>
</dbReference>
<accession>A0AA88E593</accession>
<dbReference type="Proteomes" id="UP001187192">
    <property type="component" value="Unassembled WGS sequence"/>
</dbReference>
<evidence type="ECO:0000256" key="2">
    <source>
        <dbReference type="SAM" id="SignalP"/>
    </source>
</evidence>
<feature type="signal peptide" evidence="2">
    <location>
        <begin position="1"/>
        <end position="21"/>
    </location>
</feature>
<evidence type="ECO:0000256" key="1">
    <source>
        <dbReference type="SAM" id="MobiDB-lite"/>
    </source>
</evidence>
<organism evidence="3 4">
    <name type="scientific">Ficus carica</name>
    <name type="common">Common fig</name>
    <dbReference type="NCBI Taxonomy" id="3494"/>
    <lineage>
        <taxon>Eukaryota</taxon>
        <taxon>Viridiplantae</taxon>
        <taxon>Streptophyta</taxon>
        <taxon>Embryophyta</taxon>
        <taxon>Tracheophyta</taxon>
        <taxon>Spermatophyta</taxon>
        <taxon>Magnoliopsida</taxon>
        <taxon>eudicotyledons</taxon>
        <taxon>Gunneridae</taxon>
        <taxon>Pentapetalae</taxon>
        <taxon>rosids</taxon>
        <taxon>fabids</taxon>
        <taxon>Rosales</taxon>
        <taxon>Moraceae</taxon>
        <taxon>Ficeae</taxon>
        <taxon>Ficus</taxon>
    </lineage>
</organism>
<dbReference type="GO" id="GO:0006952">
    <property type="term" value="P:defense response"/>
    <property type="evidence" value="ECO:0007669"/>
    <property type="project" value="InterPro"/>
</dbReference>